<feature type="compositionally biased region" description="Low complexity" evidence="1">
    <location>
        <begin position="31"/>
        <end position="49"/>
    </location>
</feature>
<dbReference type="EMBL" id="KV417525">
    <property type="protein sequence ID" value="KZP24633.1"/>
    <property type="molecule type" value="Genomic_DNA"/>
</dbReference>
<sequence>MSSAAMTALPSFVQLMATLGLDNRPSDPVSECRSPSHSRSNSNSSTASSIIQFADPSPVREAHRTPSMSSLDSERRSGSMRSRRYSPYSFGSTDSRRESLPSLVGSIAKGDSTTRSISPASPRLNRRRAPASLNNIPSHTDELPTALLDHQADTPISVYARRRTPQASPISPVFPRHSRSNPRLRSRSGSASSNASPISLPTIPSIQRHSPPLSDAGSDPSSSHSSPFAFDASTALPDIAEVDQPAIRSHNHTGVRLSAPMA</sequence>
<feature type="region of interest" description="Disordered" evidence="1">
    <location>
        <begin position="21"/>
        <end position="141"/>
    </location>
</feature>
<dbReference type="STRING" id="436010.A0A166N4F6"/>
<protein>
    <submittedName>
        <fullName evidence="2">Uncharacterized protein</fullName>
    </submittedName>
</protein>
<dbReference type="AlphaFoldDB" id="A0A166N4F6"/>
<dbReference type="Proteomes" id="UP000076532">
    <property type="component" value="Unassembled WGS sequence"/>
</dbReference>
<feature type="compositionally biased region" description="Low complexity" evidence="1">
    <location>
        <begin position="187"/>
        <end position="201"/>
    </location>
</feature>
<feature type="compositionally biased region" description="Low complexity" evidence="1">
    <location>
        <begin position="210"/>
        <end position="233"/>
    </location>
</feature>
<keyword evidence="3" id="KW-1185">Reference proteome</keyword>
<evidence type="ECO:0000313" key="3">
    <source>
        <dbReference type="Proteomes" id="UP000076532"/>
    </source>
</evidence>
<gene>
    <name evidence="2" type="ORF">FIBSPDRAFT_888741</name>
</gene>
<accession>A0A166N4F6</accession>
<evidence type="ECO:0000313" key="2">
    <source>
        <dbReference type="EMBL" id="KZP24633.1"/>
    </source>
</evidence>
<dbReference type="OrthoDB" id="3233824at2759"/>
<reference evidence="2 3" key="1">
    <citation type="journal article" date="2016" name="Mol. Biol. Evol.">
        <title>Comparative Genomics of Early-Diverging Mushroom-Forming Fungi Provides Insights into the Origins of Lignocellulose Decay Capabilities.</title>
        <authorList>
            <person name="Nagy L.G."/>
            <person name="Riley R."/>
            <person name="Tritt A."/>
            <person name="Adam C."/>
            <person name="Daum C."/>
            <person name="Floudas D."/>
            <person name="Sun H."/>
            <person name="Yadav J.S."/>
            <person name="Pangilinan J."/>
            <person name="Larsson K.H."/>
            <person name="Matsuura K."/>
            <person name="Barry K."/>
            <person name="Labutti K."/>
            <person name="Kuo R."/>
            <person name="Ohm R.A."/>
            <person name="Bhattacharya S.S."/>
            <person name="Shirouzu T."/>
            <person name="Yoshinaga Y."/>
            <person name="Martin F.M."/>
            <person name="Grigoriev I.V."/>
            <person name="Hibbett D.S."/>
        </authorList>
    </citation>
    <scope>NUCLEOTIDE SEQUENCE [LARGE SCALE GENOMIC DNA]</scope>
    <source>
        <strain evidence="2 3">CBS 109695</strain>
    </source>
</reference>
<organism evidence="2 3">
    <name type="scientific">Athelia psychrophila</name>
    <dbReference type="NCBI Taxonomy" id="1759441"/>
    <lineage>
        <taxon>Eukaryota</taxon>
        <taxon>Fungi</taxon>
        <taxon>Dikarya</taxon>
        <taxon>Basidiomycota</taxon>
        <taxon>Agaricomycotina</taxon>
        <taxon>Agaricomycetes</taxon>
        <taxon>Agaricomycetidae</taxon>
        <taxon>Atheliales</taxon>
        <taxon>Atheliaceae</taxon>
        <taxon>Athelia</taxon>
    </lineage>
</organism>
<name>A0A166N4F6_9AGAM</name>
<evidence type="ECO:0000256" key="1">
    <source>
        <dbReference type="SAM" id="MobiDB-lite"/>
    </source>
</evidence>
<feature type="compositionally biased region" description="Basic residues" evidence="1">
    <location>
        <begin position="176"/>
        <end position="186"/>
    </location>
</feature>
<proteinExistence type="predicted"/>
<feature type="region of interest" description="Disordered" evidence="1">
    <location>
        <begin position="163"/>
        <end position="262"/>
    </location>
</feature>